<keyword evidence="2" id="KW-0472">Membrane</keyword>
<dbReference type="Proteomes" id="UP000008974">
    <property type="component" value="Unassembled WGS sequence"/>
</dbReference>
<feature type="transmembrane region" description="Helical" evidence="2">
    <location>
        <begin position="212"/>
        <end position="232"/>
    </location>
</feature>
<feature type="transmembrane region" description="Helical" evidence="2">
    <location>
        <begin position="1762"/>
        <end position="1781"/>
    </location>
</feature>
<feature type="transmembrane region" description="Helical" evidence="2">
    <location>
        <begin position="146"/>
        <end position="167"/>
    </location>
</feature>
<dbReference type="OrthoDB" id="10255860at2759"/>
<dbReference type="VEuPathDB" id="GiardiaDB:GLP15_3523"/>
<sequence length="3208" mass="366818">MGLRRLLLIISKGFVRWRPNNYLYKTTLGPLLIVFVIIGFQNIIGMSIAPGTMDHTHLPFSISRFLCGTDDWQKVVISVAASAYLGSVLFYLLTAYLSRALLRHPYIYWLSFGLCTNLVLVTEAPMLINMGQFMARVVHIRTSMKILWLIILTLGWLIKQVIDLNIISRFNVHNVHILTISAVLDTRQLLAIIKLFSLGPFLAQLYPFYDNYIYVLHSIILIFFVAQVELFASLTSNILLTFVTVYTASITITSSVVHFFSTISVGLSSTGFYATTYLSALLVAFLVVLYKYSKYYDSVEHFTRSISFMRFLEGSSLMGRSSSRLYALLTTFIRNCNERDGIPIHRFEASCIQLSIETQQATTYFNTKIFLFPPAILLYLICIYYPLSLLLSFYEFFRGMTPSKDIDLVNLGTPQEEILLNKKYGIVLHARGQEPPFLLEQFSVHNIRLSRLCELRTYGMDTALDRYLIKLIFNCLIVRQEKIEMAILGFILLLLNDSATKADDYKELASQLHNTDFFRYVDIRSVLVSSEARTITDSFFMPQHLYREHCIAMHLARKYAVPFLTSTCVEFGQILTIIFTKSVSISHIRILYSAELTMALDFAWSYFASPWVFIYFGTILEIMLNYTGMTGNKRYEEQIHQKTLQFAALNSKKLTGNQSAIHQDTTTLFNFISLAGKNLSPAQYFFKTHLLSLFPKIDFKIFELESVYQEVSYLSLIYDTLFPYVPAFAAFTVKIQGQGSKITDTDSTYLQQRMPDGKDRTVIITPYVPTLYSHFEKGTLVTIHTYSEKEVFTPLSKYWSDEHLVGRGTMHSQFQFLDDPSGPATPYGHNFQLFLREQRIKYNSLENSEYTLSGPKEISGDEAYLVDDGADGGKLSVGATERWSTRLAPSITYDLPPAVALSRLIKYYAYINTSIGQNTFQKFIFGKRKTKAIKDALEIKSKNKLFRMAQWSKLAQIWREKKQKKYAKKQKKIFEQSHQSWSSEYCDSAVSDQTLDTSSSIILGSAKLEPITISDSAFPSVSRSGSKLTFAATAPTPPVKGHPVPAPGSYVAEQIEEDLVGISSKDGKHSVYDLLTSEKLLTQAVGELVKPETKIVRVGGVSQDTFSIMTLVVLIDLIENIYTFEAADNNNSILTVGNTGHIFVDTLFKNNFLRFFRLLSGFIVIFKPLTTGQGEASMYHDFLGARSHQSLTLQNWALVTVLQLIYNEFCIVKKVLSSTTTIRHKDQSILFMYYGFLRSFNFCPKETARFAKICGEIIPEATEADRTPHLKSFLNIVVHAHSDVNATHHDTPGMSGLYHMHNSERNTPASQSSMGNENSNIDIFNEHLPIPQRYDPQIDNYSDVKAKRYLGSLFDPHNHEEHAATHENEIFDANLSKAYRRQLEEQIAKRADGIRTISIVGKKVNLDFIPERMKTLKGWFNLSHKLDNVPHTTAPFYISLASTVLFFFVLFCIVYFYLGDLWVRGLTLSDYLDLLLYKYIHSIRLWSIDKELTSNTRGKWAIEMRKQYETIAAATLNLSCFHGEKLCNEILMYTSQDSFLNENESSSVHDYLPYDDTNSVVISDLQLLKNDSFYKSQLVNLFPPELYNDDNDDITIFFNFFTNLTTPSKTFHDLLSTVVEPSRIVSYISIMQTNPFLSKLLQIPEAFHWLWEYQVQLENYIPRISISPSVIKQSKALPPIFSYIMSFREYTDILSSLLYQKTYLPDNERFHIKLDDSKLTTTPLFDQDIFKTIPQGVKKLISYSTIARNLAVQYLFNIELPIHILVCTLCLVIIISSIRSIQFRKLITVFFKILSVYQQLNYSNIARLSNAICFKICDFVIQFYDINALQMLLRDSHINRSSSQSRITPFSASISTSKLQTKASGIAMQTPVISTEPSIQEVDDTKTHGELSKIAEESVNQQNQQSFLSSSHCHYPDVLSNTLDSCLQSVGDRSVSKSRLSTPLRSEDLNNESLIMGTDPTPLSHKTNQSEQSKRFCCNLITHKVSKKIKEIRKKVNSTLSLTFMQRVFVWYPFFGIFISYKSRLEALEQTCTRLRDELDLLGLSSTQSVEEKQIIEGAIKVINVKQSKMNYRYVALKRKTDNIQPIYMFLLLVVLSVLLLVISVHVLGSISMTLIHRIMSSESALLLTRKLHFFQHMLNYLETGIWNIRMGAKVSTYKETYTSAAKHLNVEELESMFSEFSRYNVFSIPLTSYARILAPCSNLFHALKFVFEPLSMAPRYLFIMLRAPLLFLTRIVAPSQLLEYTHTGDNTVHHQLDYHSEVTPFYGDSTVLTYYKLLRYFIDVSNTMLELPMIKTKDSSYDFAAINYDVRNDSAEYVLKRTLFGSLSYDTYSLENYLDSKFPAPPLAAYFTHPNMDATQPFNDLYHHANKVLDTTNFKSLFHLFSARFNQEIEIHLGANNVNESVYNTMKRALKLYLLNNFTEYILKDTSGTIHLVDLNLSTNFIMSIISLSVLLIAIIPLALCCSLHIFWNFKHLVSLNGKNHGFNSKKVRKYINILIVIGIFSAGVAGCMLVSLSIFNLAYAFCIDREYALIRSLHKLSSYHLLYRRDSIATFLDQPVAYSPTDVFVPVQNCLDTIYHESLSLLYYYGFFIPHLNRQDYYNISILKEDLLNAALSGYNETSYISELQLYNSMPSYSSYVFSDFPISIQDYIYAAKKLIEPNIPLIRWNENLGNARFTQGTVEEVLSSFYSFAEQRSFSILIQKHLRDNYVLTFYQLTADSPSSHINILDPIAQMHLNTLNQANMGMEYSFGRLYDGIMSLFVQKQKEHNSKLEIRSLLIICGVLFTLVATSIGIMFSSLPIYTVYARMLKDNPSSSSDSPQEVSAIEVEMLLEQMGHMVNSVYNMQMDEHTAEHLHKNDKVRKLFDKIVSSPIVGTKQLFLGEIVFYTLVPLFIGTFGLFFLWGSIGLIFMYAKYYSISSYVKSMPMLVESVRYINQYLITEAKSHPEYVSKYSYSSTDNLSVEEKIAIKESAWRFQSFCDLHAKYIHLLRVMLESICYGSEYVLKFSSPSVRFGERIQGFSAEIDSTLLYWNQHESVTTGHVSCRKLYERLTELNIPALTKITHVADQISPLGINANYVINLINSTNGTSIIGSITLSQILNFLVPLSNINLTSNLETFRVMGDTLQVAMEAMAEQINTYLYSRIVKVVIVLVIVVFIYTISITALIWLTGRLKDLKSVIMFGHNILVEWRDIDLKRRPGSSD</sequence>
<feature type="transmembrane region" description="Helical" evidence="2">
    <location>
        <begin position="3153"/>
        <end position="3174"/>
    </location>
</feature>
<feature type="coiled-coil region" evidence="1">
    <location>
        <begin position="2018"/>
        <end position="2045"/>
    </location>
</feature>
<feature type="transmembrane region" description="Helical" evidence="2">
    <location>
        <begin position="2495"/>
        <end position="2528"/>
    </location>
</feature>
<feature type="transmembrane region" description="Helical" evidence="2">
    <location>
        <begin position="106"/>
        <end position="126"/>
    </location>
</feature>
<feature type="transmembrane region" description="Helical" evidence="2">
    <location>
        <begin position="2087"/>
        <end position="2111"/>
    </location>
</feature>
<keyword evidence="1" id="KW-0175">Coiled coil</keyword>
<reference evidence="3 4" key="1">
    <citation type="journal article" date="2010" name="BMC Genomics">
        <title>Genome analysis and comparative genomics of a Giardia intestinalis assemblage E isolate.</title>
        <authorList>
            <person name="Jerlstrom-Hultqvist J."/>
            <person name="Franzen O."/>
            <person name="Ankarklev J."/>
            <person name="Xu F."/>
            <person name="Nohynkova E."/>
            <person name="Andersson J.O."/>
            <person name="Svard S.G."/>
            <person name="Andersson B."/>
        </authorList>
    </citation>
    <scope>NUCLEOTIDE SEQUENCE [LARGE SCALE GENOMIC DNA]</scope>
    <source>
        <strain evidence="3 4">P15</strain>
    </source>
</reference>
<feature type="transmembrane region" description="Helical" evidence="2">
    <location>
        <begin position="1436"/>
        <end position="1458"/>
    </location>
</feature>
<dbReference type="InterPro" id="IPR001611">
    <property type="entry name" value="Leu-rich_rpt"/>
</dbReference>
<evidence type="ECO:0000313" key="3">
    <source>
        <dbReference type="EMBL" id="EFO63283.1"/>
    </source>
</evidence>
<evidence type="ECO:0000256" key="2">
    <source>
        <dbReference type="SAM" id="Phobius"/>
    </source>
</evidence>
<keyword evidence="2" id="KW-0812">Transmembrane</keyword>
<gene>
    <name evidence="3" type="ORF">GLP15_3523</name>
</gene>
<protein>
    <submittedName>
        <fullName evidence="3">Uncharacterized protein</fullName>
    </submittedName>
</protein>
<feature type="transmembrane region" description="Helical" evidence="2">
    <location>
        <begin position="369"/>
        <end position="394"/>
    </location>
</feature>
<dbReference type="PROSITE" id="PS51450">
    <property type="entry name" value="LRR"/>
    <property type="match status" value="1"/>
</dbReference>
<evidence type="ECO:0000256" key="1">
    <source>
        <dbReference type="SAM" id="Coils"/>
    </source>
</evidence>
<comment type="caution">
    <text evidence="3">The sequence shown here is derived from an EMBL/GenBank/DDBJ whole genome shotgun (WGS) entry which is preliminary data.</text>
</comment>
<evidence type="ECO:0000313" key="4">
    <source>
        <dbReference type="Proteomes" id="UP000008974"/>
    </source>
</evidence>
<feature type="transmembrane region" description="Helical" evidence="2">
    <location>
        <begin position="2888"/>
        <end position="2917"/>
    </location>
</feature>
<dbReference type="OMA" id="RNCNERD"/>
<accession>E1F2N9</accession>
<keyword evidence="2" id="KW-1133">Transmembrane helix</keyword>
<feature type="transmembrane region" description="Helical" evidence="2">
    <location>
        <begin position="272"/>
        <end position="290"/>
    </location>
</feature>
<feature type="transmembrane region" description="Helical" evidence="2">
    <location>
        <begin position="2781"/>
        <end position="2809"/>
    </location>
</feature>
<name>E1F2N9_GIAIA</name>
<organism evidence="3 4">
    <name type="scientific">Giardia intestinalis (strain P15)</name>
    <name type="common">Giardia lamblia</name>
    <dbReference type="NCBI Taxonomy" id="658858"/>
    <lineage>
        <taxon>Eukaryota</taxon>
        <taxon>Metamonada</taxon>
        <taxon>Diplomonadida</taxon>
        <taxon>Hexamitidae</taxon>
        <taxon>Giardiinae</taxon>
        <taxon>Giardia</taxon>
    </lineage>
</organism>
<feature type="transmembrane region" description="Helical" evidence="2">
    <location>
        <begin position="239"/>
        <end position="260"/>
    </location>
</feature>
<dbReference type="EMBL" id="ACVC01000138">
    <property type="protein sequence ID" value="EFO63283.1"/>
    <property type="molecule type" value="Genomic_DNA"/>
</dbReference>
<proteinExistence type="predicted"/>
<feature type="transmembrane region" description="Helical" evidence="2">
    <location>
        <begin position="2450"/>
        <end position="2475"/>
    </location>
</feature>
<feature type="transmembrane region" description="Helical" evidence="2">
    <location>
        <begin position="75"/>
        <end position="94"/>
    </location>
</feature>
<feature type="transmembrane region" description="Helical" evidence="2">
    <location>
        <begin position="188"/>
        <end position="206"/>
    </location>
</feature>
<feature type="transmembrane region" description="Helical" evidence="2">
    <location>
        <begin position="21"/>
        <end position="44"/>
    </location>
</feature>